<dbReference type="EMBL" id="RWHU01000010">
    <property type="protein sequence ID" value="RSK63835.1"/>
    <property type="molecule type" value="Genomic_DNA"/>
</dbReference>
<evidence type="ECO:0000313" key="2">
    <source>
        <dbReference type="Proteomes" id="UP000276389"/>
    </source>
</evidence>
<comment type="caution">
    <text evidence="1">The sequence shown here is derived from an EMBL/GenBank/DDBJ whole genome shotgun (WGS) entry which is preliminary data.</text>
</comment>
<reference evidence="1 2" key="1">
    <citation type="submission" date="2018-12" db="EMBL/GenBank/DDBJ databases">
        <title>The Genome Submission of two Enterobacter spp. strains.</title>
        <authorList>
            <person name="Wu W."/>
            <person name="Wei L."/>
            <person name="Feng Y."/>
            <person name="Zong Z."/>
        </authorList>
    </citation>
    <scope>NUCLEOTIDE SEQUENCE [LARGE SCALE GENOMIC DNA]</scope>
    <source>
        <strain evidence="1 2">WCHEHu045002</strain>
    </source>
</reference>
<organism evidence="1 2">
    <name type="scientific">Enterobacter huaxiensis</name>
    <dbReference type="NCBI Taxonomy" id="2494702"/>
    <lineage>
        <taxon>Bacteria</taxon>
        <taxon>Pseudomonadati</taxon>
        <taxon>Pseudomonadota</taxon>
        <taxon>Gammaproteobacteria</taxon>
        <taxon>Enterobacterales</taxon>
        <taxon>Enterobacteriaceae</taxon>
        <taxon>Enterobacter</taxon>
    </lineage>
</organism>
<evidence type="ECO:0000313" key="1">
    <source>
        <dbReference type="EMBL" id="RSK63835.1"/>
    </source>
</evidence>
<sequence>MLFAVVRHHTRDLAGTTSNTQLAVGHNKTIHNDTCFWFNNLILSISTVFTHGGVVRQCSNAQKAKLFPVNLWQINFIQEAVL</sequence>
<proteinExistence type="predicted"/>
<dbReference type="Proteomes" id="UP000276389">
    <property type="component" value="Unassembled WGS sequence"/>
</dbReference>
<protein>
    <submittedName>
        <fullName evidence="1">Uncharacterized protein</fullName>
    </submittedName>
</protein>
<gene>
    <name evidence="1" type="ORF">EJE24_21160</name>
</gene>
<accession>A0A3R9NF68</accession>
<name>A0A3R9NF68_9ENTR</name>
<dbReference type="AlphaFoldDB" id="A0A3R9NF68"/>